<evidence type="ECO:0000256" key="1">
    <source>
        <dbReference type="SAM" id="MobiDB-lite"/>
    </source>
</evidence>
<gene>
    <name evidence="3" type="ORF">PG997_014062</name>
</gene>
<evidence type="ECO:0000313" key="4">
    <source>
        <dbReference type="Proteomes" id="UP001433268"/>
    </source>
</evidence>
<protein>
    <submittedName>
        <fullName evidence="3">Uncharacterized protein</fullName>
    </submittedName>
</protein>
<proteinExistence type="predicted"/>
<evidence type="ECO:0000313" key="3">
    <source>
        <dbReference type="EMBL" id="KAK8067315.1"/>
    </source>
</evidence>
<reference evidence="3 4" key="1">
    <citation type="submission" date="2023-01" db="EMBL/GenBank/DDBJ databases">
        <title>Analysis of 21 Apiospora genomes using comparative genomics revels a genus with tremendous synthesis potential of carbohydrate active enzymes and secondary metabolites.</title>
        <authorList>
            <person name="Sorensen T."/>
        </authorList>
    </citation>
    <scope>NUCLEOTIDE SEQUENCE [LARGE SCALE GENOMIC DNA]</scope>
    <source>
        <strain evidence="3 4">CBS 114990</strain>
    </source>
</reference>
<dbReference type="RefSeq" id="XP_066664068.1">
    <property type="nucleotide sequence ID" value="XM_066818376.1"/>
</dbReference>
<dbReference type="GeneID" id="92051436"/>
<evidence type="ECO:0000256" key="2">
    <source>
        <dbReference type="SAM" id="SignalP"/>
    </source>
</evidence>
<accession>A0ABR1V7Z3</accession>
<sequence length="286" mass="29751">MKTTTSSLRLLPYLGLTLLLEEVTAQDVSTSSLAATDVETSVVYTTVTSYIVDPGAAQPSSSTSSLYSAADVSASLTATVTVDSYLPTTTSTSTFLTSYYDETTSTSSTSSTIYYTPPTSSPSSSWESSQYTQYTSHDHGGGGPPSSTTTTTVFALPPSTDASAYLHHVFPTSAAQPTWATGSFYTQLASALYAVDRSFAGRADYATIVAAISRAGDADSPSSAWGWAAVTTNGWYQSDVPQPVQSDVSQYVGAWRDAEFSVLGDAQKAEATATGKGGMAAAARMG</sequence>
<feature type="compositionally biased region" description="Low complexity" evidence="1">
    <location>
        <begin position="103"/>
        <end position="135"/>
    </location>
</feature>
<feature type="chain" id="PRO_5045594407" evidence="2">
    <location>
        <begin position="26"/>
        <end position="286"/>
    </location>
</feature>
<feature type="region of interest" description="Disordered" evidence="1">
    <location>
        <begin position="103"/>
        <end position="149"/>
    </location>
</feature>
<dbReference type="EMBL" id="JAQQWN010000009">
    <property type="protein sequence ID" value="KAK8067315.1"/>
    <property type="molecule type" value="Genomic_DNA"/>
</dbReference>
<keyword evidence="4" id="KW-1185">Reference proteome</keyword>
<feature type="signal peptide" evidence="2">
    <location>
        <begin position="1"/>
        <end position="25"/>
    </location>
</feature>
<organism evidence="3 4">
    <name type="scientific">Apiospora hydei</name>
    <dbReference type="NCBI Taxonomy" id="1337664"/>
    <lineage>
        <taxon>Eukaryota</taxon>
        <taxon>Fungi</taxon>
        <taxon>Dikarya</taxon>
        <taxon>Ascomycota</taxon>
        <taxon>Pezizomycotina</taxon>
        <taxon>Sordariomycetes</taxon>
        <taxon>Xylariomycetidae</taxon>
        <taxon>Amphisphaeriales</taxon>
        <taxon>Apiosporaceae</taxon>
        <taxon>Apiospora</taxon>
    </lineage>
</organism>
<name>A0ABR1V7Z3_9PEZI</name>
<keyword evidence="2" id="KW-0732">Signal</keyword>
<comment type="caution">
    <text evidence="3">The sequence shown here is derived from an EMBL/GenBank/DDBJ whole genome shotgun (WGS) entry which is preliminary data.</text>
</comment>
<dbReference type="Proteomes" id="UP001433268">
    <property type="component" value="Unassembled WGS sequence"/>
</dbReference>